<name>A0ABV5N5K8_9ACTN</name>
<accession>A0ABV5N5K8</accession>
<sequence length="147" mass="15779">MSPARDPDGTVPPVDRVAPGRPYRSGKRKHHGMNVQLLGDPAGRPIWASDALPEAVHDPTATRTHGISPTLAAGDIKHRADKAYQGAGSAVRVPSRAGVCAAGAPAAQPRSRYAATADVPWPPSNCRRLLRKQHHPAHRHRPCRCRP</sequence>
<evidence type="ECO:0000256" key="3">
    <source>
        <dbReference type="SAM" id="MobiDB-lite"/>
    </source>
</evidence>
<gene>
    <name evidence="5" type="ORF">ACFF45_23405</name>
</gene>
<reference evidence="5 6" key="1">
    <citation type="submission" date="2024-09" db="EMBL/GenBank/DDBJ databases">
        <authorList>
            <person name="Sun Q."/>
            <person name="Mori K."/>
        </authorList>
    </citation>
    <scope>NUCLEOTIDE SEQUENCE [LARGE SCALE GENOMIC DNA]</scope>
    <source>
        <strain evidence="5 6">JCM 6917</strain>
    </source>
</reference>
<proteinExistence type="predicted"/>
<feature type="region of interest" description="Disordered" evidence="3">
    <location>
        <begin position="1"/>
        <end position="37"/>
    </location>
</feature>
<evidence type="ECO:0000256" key="2">
    <source>
        <dbReference type="ARBA" id="ARBA00022723"/>
    </source>
</evidence>
<comment type="cofactor">
    <cofactor evidence="1">
        <name>a divalent metal cation</name>
        <dbReference type="ChEBI" id="CHEBI:60240"/>
    </cofactor>
</comment>
<evidence type="ECO:0000313" key="6">
    <source>
        <dbReference type="Proteomes" id="UP001589709"/>
    </source>
</evidence>
<organism evidence="5 6">
    <name type="scientific">Streptomyces cinereospinus</name>
    <dbReference type="NCBI Taxonomy" id="285561"/>
    <lineage>
        <taxon>Bacteria</taxon>
        <taxon>Bacillati</taxon>
        <taxon>Actinomycetota</taxon>
        <taxon>Actinomycetes</taxon>
        <taxon>Kitasatosporales</taxon>
        <taxon>Streptomycetaceae</taxon>
        <taxon>Streptomyces</taxon>
    </lineage>
</organism>
<evidence type="ECO:0000256" key="1">
    <source>
        <dbReference type="ARBA" id="ARBA00001968"/>
    </source>
</evidence>
<dbReference type="Proteomes" id="UP001589709">
    <property type="component" value="Unassembled WGS sequence"/>
</dbReference>
<dbReference type="Pfam" id="PF13359">
    <property type="entry name" value="DDE_Tnp_4"/>
    <property type="match status" value="1"/>
</dbReference>
<protein>
    <submittedName>
        <fullName evidence="5">Transposase family protein</fullName>
    </submittedName>
</protein>
<dbReference type="EMBL" id="JBHMCY010000049">
    <property type="protein sequence ID" value="MFB9465573.1"/>
    <property type="molecule type" value="Genomic_DNA"/>
</dbReference>
<evidence type="ECO:0000313" key="5">
    <source>
        <dbReference type="EMBL" id="MFB9465573.1"/>
    </source>
</evidence>
<feature type="domain" description="DDE Tnp4" evidence="4">
    <location>
        <begin position="10"/>
        <end position="96"/>
    </location>
</feature>
<keyword evidence="2" id="KW-0479">Metal-binding</keyword>
<dbReference type="RefSeq" id="WP_381348403.1">
    <property type="nucleotide sequence ID" value="NZ_JBHMCY010000049.1"/>
</dbReference>
<evidence type="ECO:0000259" key="4">
    <source>
        <dbReference type="Pfam" id="PF13359"/>
    </source>
</evidence>
<dbReference type="InterPro" id="IPR027806">
    <property type="entry name" value="HARBI1_dom"/>
</dbReference>
<comment type="caution">
    <text evidence="5">The sequence shown here is derived from an EMBL/GenBank/DDBJ whole genome shotgun (WGS) entry which is preliminary data.</text>
</comment>
<keyword evidence="6" id="KW-1185">Reference proteome</keyword>